<sequence>MMKILPSLIIFITLSILPVNVFASGVNAKKDEIKTLEKQIKLELKELKNIESKIHRIKAGQKAKIKNLVTLYSSMSPKSAASIIPHIDKNVAVYILSNMAPRTASAIISRMPTADAVFFTNSIAGK</sequence>
<proteinExistence type="predicted"/>
<accession>A0A519BB55</accession>
<reference evidence="2 3" key="1">
    <citation type="submission" date="2019-01" db="EMBL/GenBank/DDBJ databases">
        <title>Insights into ecological role of a new deltaproteobacterial order Candidatus Sinidesulfobacterales (Sva0485) by metagenomics and metatranscriptomics.</title>
        <authorList>
            <person name="Tan S."/>
            <person name="Liu J."/>
            <person name="Fang Y."/>
            <person name="Hedlund B.P."/>
            <person name="Lian Z.H."/>
            <person name="Huang L.Y."/>
            <person name="Li J.T."/>
            <person name="Huang L.N."/>
            <person name="Li W.J."/>
            <person name="Jiang H.C."/>
            <person name="Dong H.L."/>
            <person name="Shu W.S."/>
        </authorList>
    </citation>
    <scope>NUCLEOTIDE SEQUENCE [LARGE SCALE GENOMIC DNA]</scope>
    <source>
        <strain evidence="2">AP3</strain>
    </source>
</reference>
<feature type="coiled-coil region" evidence="1">
    <location>
        <begin position="26"/>
        <end position="53"/>
    </location>
</feature>
<comment type="caution">
    <text evidence="2">The sequence shown here is derived from an EMBL/GenBank/DDBJ whole genome shotgun (WGS) entry which is preliminary data.</text>
</comment>
<evidence type="ECO:0000313" key="2">
    <source>
        <dbReference type="EMBL" id="RZD14510.1"/>
    </source>
</evidence>
<evidence type="ECO:0000256" key="1">
    <source>
        <dbReference type="SAM" id="Coils"/>
    </source>
</evidence>
<dbReference type="EMBL" id="SGBD01000002">
    <property type="protein sequence ID" value="RZD14510.1"/>
    <property type="molecule type" value="Genomic_DNA"/>
</dbReference>
<dbReference type="Proteomes" id="UP000320813">
    <property type="component" value="Unassembled WGS sequence"/>
</dbReference>
<dbReference type="Gene3D" id="1.25.60.10">
    <property type="entry name" value="MgtE N-terminal domain-like"/>
    <property type="match status" value="1"/>
</dbReference>
<evidence type="ECO:0000313" key="3">
    <source>
        <dbReference type="Proteomes" id="UP000320813"/>
    </source>
</evidence>
<dbReference type="InterPro" id="IPR038076">
    <property type="entry name" value="MgtE_N_sf"/>
</dbReference>
<organism evidence="2 3">
    <name type="scientific">Candidatus Acidulodesulfobacterium ferriphilum</name>
    <dbReference type="NCBI Taxonomy" id="2597223"/>
    <lineage>
        <taxon>Bacteria</taxon>
        <taxon>Deltaproteobacteria</taxon>
        <taxon>Candidatus Acidulodesulfobacterales</taxon>
        <taxon>Candidatus Acidulodesulfobacterium</taxon>
    </lineage>
</organism>
<name>A0A519BB55_9DELT</name>
<dbReference type="SUPFAM" id="SSF158791">
    <property type="entry name" value="MgtE N-terminal domain-like"/>
    <property type="match status" value="1"/>
</dbReference>
<evidence type="ECO:0008006" key="4">
    <source>
        <dbReference type="Google" id="ProtNLM"/>
    </source>
</evidence>
<gene>
    <name evidence="2" type="ORF">EVJ47_04895</name>
</gene>
<dbReference type="AlphaFoldDB" id="A0A519BB55"/>
<protein>
    <recommendedName>
        <fullName evidence="4">Magnesium transporter MgtE intracellular domain-containing protein</fullName>
    </recommendedName>
</protein>
<keyword evidence="1" id="KW-0175">Coiled coil</keyword>